<dbReference type="Proteomes" id="UP000267096">
    <property type="component" value="Unassembled WGS sequence"/>
</dbReference>
<name>A0A0M3IYF1_ANISI</name>
<protein>
    <submittedName>
        <fullName evidence="4">Gag-pol polyprotein</fullName>
    </submittedName>
</protein>
<feature type="region of interest" description="Disordered" evidence="1">
    <location>
        <begin position="49"/>
        <end position="70"/>
    </location>
</feature>
<feature type="compositionally biased region" description="Polar residues" evidence="1">
    <location>
        <begin position="20"/>
        <end position="29"/>
    </location>
</feature>
<reference evidence="2 3" key="2">
    <citation type="submission" date="2018-11" db="EMBL/GenBank/DDBJ databases">
        <authorList>
            <consortium name="Pathogen Informatics"/>
        </authorList>
    </citation>
    <scope>NUCLEOTIDE SEQUENCE [LARGE SCALE GENOMIC DNA]</scope>
</reference>
<sequence>MDVTLKEDEQGTDDHKPSESAESVQYDTVTNPNVANKIQTVADTEPLISVNLPTSNRPNKRKHIKQVAVR</sequence>
<proteinExistence type="predicted"/>
<dbReference type="EMBL" id="UYRR01000072">
    <property type="protein sequence ID" value="VDK17453.1"/>
    <property type="molecule type" value="Genomic_DNA"/>
</dbReference>
<gene>
    <name evidence="2" type="ORF">ASIM_LOCUS184</name>
</gene>
<evidence type="ECO:0000313" key="2">
    <source>
        <dbReference type="EMBL" id="VDK17453.1"/>
    </source>
</evidence>
<evidence type="ECO:0000313" key="4">
    <source>
        <dbReference type="WBParaSite" id="ASIM_0000027301-mRNA-1"/>
    </source>
</evidence>
<feature type="compositionally biased region" description="Basic residues" evidence="1">
    <location>
        <begin position="58"/>
        <end position="70"/>
    </location>
</feature>
<organism evidence="4">
    <name type="scientific">Anisakis simplex</name>
    <name type="common">Herring worm</name>
    <dbReference type="NCBI Taxonomy" id="6269"/>
    <lineage>
        <taxon>Eukaryota</taxon>
        <taxon>Metazoa</taxon>
        <taxon>Ecdysozoa</taxon>
        <taxon>Nematoda</taxon>
        <taxon>Chromadorea</taxon>
        <taxon>Rhabditida</taxon>
        <taxon>Spirurina</taxon>
        <taxon>Ascaridomorpha</taxon>
        <taxon>Ascaridoidea</taxon>
        <taxon>Anisakidae</taxon>
        <taxon>Anisakis</taxon>
        <taxon>Anisakis simplex complex</taxon>
    </lineage>
</organism>
<evidence type="ECO:0000256" key="1">
    <source>
        <dbReference type="SAM" id="MobiDB-lite"/>
    </source>
</evidence>
<feature type="compositionally biased region" description="Basic and acidic residues" evidence="1">
    <location>
        <begin position="1"/>
        <end position="19"/>
    </location>
</feature>
<keyword evidence="3" id="KW-1185">Reference proteome</keyword>
<reference evidence="4" key="1">
    <citation type="submission" date="2017-02" db="UniProtKB">
        <authorList>
            <consortium name="WormBaseParasite"/>
        </authorList>
    </citation>
    <scope>IDENTIFICATION</scope>
</reference>
<evidence type="ECO:0000313" key="3">
    <source>
        <dbReference type="Proteomes" id="UP000267096"/>
    </source>
</evidence>
<accession>A0A0M3IYF1</accession>
<feature type="region of interest" description="Disordered" evidence="1">
    <location>
        <begin position="1"/>
        <end position="29"/>
    </location>
</feature>
<dbReference type="WBParaSite" id="ASIM_0000027301-mRNA-1">
    <property type="protein sequence ID" value="ASIM_0000027301-mRNA-1"/>
    <property type="gene ID" value="ASIM_0000027301"/>
</dbReference>
<dbReference type="AlphaFoldDB" id="A0A0M3IYF1"/>